<feature type="non-terminal residue" evidence="2">
    <location>
        <position position="1"/>
    </location>
</feature>
<name>X0UN02_9ZZZZ</name>
<dbReference type="InterPro" id="IPR007560">
    <property type="entry name" value="Restrct_endonuc_IV_Mrr"/>
</dbReference>
<reference evidence="2" key="1">
    <citation type="journal article" date="2014" name="Front. Microbiol.">
        <title>High frequency of phylogenetically diverse reductive dehalogenase-homologous genes in deep subseafloor sedimentary metagenomes.</title>
        <authorList>
            <person name="Kawai M."/>
            <person name="Futagami T."/>
            <person name="Toyoda A."/>
            <person name="Takaki Y."/>
            <person name="Nishi S."/>
            <person name="Hori S."/>
            <person name="Arai W."/>
            <person name="Tsubouchi T."/>
            <person name="Morono Y."/>
            <person name="Uchiyama I."/>
            <person name="Ito T."/>
            <person name="Fujiyama A."/>
            <person name="Inagaki F."/>
            <person name="Takami H."/>
        </authorList>
    </citation>
    <scope>NUCLEOTIDE SEQUENCE</scope>
    <source>
        <strain evidence="2">Expedition CK06-06</strain>
    </source>
</reference>
<dbReference type="InterPro" id="IPR011335">
    <property type="entry name" value="Restrct_endonuc-II-like"/>
</dbReference>
<proteinExistence type="predicted"/>
<evidence type="ECO:0000259" key="1">
    <source>
        <dbReference type="Pfam" id="PF04471"/>
    </source>
</evidence>
<dbReference type="InterPro" id="IPR011856">
    <property type="entry name" value="tRNA_endonuc-like_dom_sf"/>
</dbReference>
<dbReference type="EMBL" id="BARS01027854">
    <property type="protein sequence ID" value="GAG01708.1"/>
    <property type="molecule type" value="Genomic_DNA"/>
</dbReference>
<dbReference type="GO" id="GO:0009307">
    <property type="term" value="P:DNA restriction-modification system"/>
    <property type="evidence" value="ECO:0007669"/>
    <property type="project" value="InterPro"/>
</dbReference>
<comment type="caution">
    <text evidence="2">The sequence shown here is derived from an EMBL/GenBank/DDBJ whole genome shotgun (WGS) entry which is preliminary data.</text>
</comment>
<dbReference type="SUPFAM" id="SSF52980">
    <property type="entry name" value="Restriction endonuclease-like"/>
    <property type="match status" value="1"/>
</dbReference>
<dbReference type="GO" id="GO:0004519">
    <property type="term" value="F:endonuclease activity"/>
    <property type="evidence" value="ECO:0007669"/>
    <property type="project" value="InterPro"/>
</dbReference>
<sequence>TKGILVTTSNYGPDAYEFAKGKPITLLDGSNLLHLLAKHGHKAKIDPKEAKRILAPEDAQS</sequence>
<dbReference type="Pfam" id="PF04471">
    <property type="entry name" value="Mrr_cat"/>
    <property type="match status" value="1"/>
</dbReference>
<protein>
    <recommendedName>
        <fullName evidence="1">Restriction endonuclease type IV Mrr domain-containing protein</fullName>
    </recommendedName>
</protein>
<gene>
    <name evidence="2" type="ORF">S01H1_43707</name>
</gene>
<dbReference type="GO" id="GO:0003677">
    <property type="term" value="F:DNA binding"/>
    <property type="evidence" value="ECO:0007669"/>
    <property type="project" value="InterPro"/>
</dbReference>
<evidence type="ECO:0000313" key="2">
    <source>
        <dbReference type="EMBL" id="GAG01708.1"/>
    </source>
</evidence>
<dbReference type="Gene3D" id="3.40.1350.10">
    <property type="match status" value="1"/>
</dbReference>
<accession>X0UN02</accession>
<feature type="domain" description="Restriction endonuclease type IV Mrr" evidence="1">
    <location>
        <begin position="1"/>
        <end position="36"/>
    </location>
</feature>
<dbReference type="AlphaFoldDB" id="X0UN02"/>
<organism evidence="2">
    <name type="scientific">marine sediment metagenome</name>
    <dbReference type="NCBI Taxonomy" id="412755"/>
    <lineage>
        <taxon>unclassified sequences</taxon>
        <taxon>metagenomes</taxon>
        <taxon>ecological metagenomes</taxon>
    </lineage>
</organism>